<keyword evidence="5" id="KW-1185">Reference proteome</keyword>
<dbReference type="GO" id="GO:0016810">
    <property type="term" value="F:hydrolase activity, acting on carbon-nitrogen (but not peptide) bonds"/>
    <property type="evidence" value="ECO:0007669"/>
    <property type="project" value="InterPro"/>
</dbReference>
<dbReference type="InterPro" id="IPR002509">
    <property type="entry name" value="NODB_dom"/>
</dbReference>
<keyword evidence="2" id="KW-0732">Signal</keyword>
<dbReference type="AlphaFoldDB" id="A0A7X4HGE3"/>
<protein>
    <submittedName>
        <fullName evidence="4">Polysaccharide deacetylase family protein</fullName>
    </submittedName>
</protein>
<dbReference type="InterPro" id="IPR051398">
    <property type="entry name" value="Polysacch_Deacetylase"/>
</dbReference>
<gene>
    <name evidence="4" type="ORF">GTP77_25980</name>
</gene>
<sequence>MSLVFTCSADDGHPADLTLAGLLREHGLPGTFYFPIRNQEGGPVLSGAGMRQVAAQFEIGSHTLDHQFLTRVGAAQAGAQIVRGKRELEDRLGRRVAGFCYPGGRYRPLHIGQVRAAGFDYARTTLNLCLDAGANRYEMATTCQFYPHARAVYLRNYLRGGAWPQRAGMLLRALGEPDWERRLYAMFAAAERRGGVFHLWLHTADVEAQSAWPALAGFLAHVAARVPPSRRLSNGALALRSFGALKR</sequence>
<feature type="domain" description="NodB homology" evidence="3">
    <location>
        <begin position="11"/>
        <end position="121"/>
    </location>
</feature>
<accession>A0A7X4HGE3</accession>
<evidence type="ECO:0000256" key="1">
    <source>
        <dbReference type="ARBA" id="ARBA00004613"/>
    </source>
</evidence>
<proteinExistence type="predicted"/>
<organism evidence="4 5">
    <name type="scientific">Pseudoduganella aquatica</name>
    <dbReference type="NCBI Taxonomy" id="2660641"/>
    <lineage>
        <taxon>Bacteria</taxon>
        <taxon>Pseudomonadati</taxon>
        <taxon>Pseudomonadota</taxon>
        <taxon>Betaproteobacteria</taxon>
        <taxon>Burkholderiales</taxon>
        <taxon>Oxalobacteraceae</taxon>
        <taxon>Telluria group</taxon>
        <taxon>Pseudoduganella</taxon>
    </lineage>
</organism>
<name>A0A7X4HGE3_9BURK</name>
<dbReference type="RefSeq" id="WP_161075056.1">
    <property type="nucleotide sequence ID" value="NZ_WWCU01000045.1"/>
</dbReference>
<dbReference type="GO" id="GO:0005975">
    <property type="term" value="P:carbohydrate metabolic process"/>
    <property type="evidence" value="ECO:0007669"/>
    <property type="project" value="InterPro"/>
</dbReference>
<dbReference type="PANTHER" id="PTHR34216">
    <property type="match status" value="1"/>
</dbReference>
<evidence type="ECO:0000313" key="4">
    <source>
        <dbReference type="EMBL" id="MYN10773.1"/>
    </source>
</evidence>
<dbReference type="Gene3D" id="3.20.20.370">
    <property type="entry name" value="Glycoside hydrolase/deacetylase"/>
    <property type="match status" value="1"/>
</dbReference>
<comment type="subcellular location">
    <subcellularLocation>
        <location evidence="1">Secreted</location>
    </subcellularLocation>
</comment>
<dbReference type="SUPFAM" id="SSF88713">
    <property type="entry name" value="Glycoside hydrolase/deacetylase"/>
    <property type="match status" value="1"/>
</dbReference>
<evidence type="ECO:0000313" key="5">
    <source>
        <dbReference type="Proteomes" id="UP000450676"/>
    </source>
</evidence>
<dbReference type="InterPro" id="IPR011330">
    <property type="entry name" value="Glyco_hydro/deAcase_b/a-brl"/>
</dbReference>
<dbReference type="EMBL" id="WWCU01000045">
    <property type="protein sequence ID" value="MYN10773.1"/>
    <property type="molecule type" value="Genomic_DNA"/>
</dbReference>
<comment type="caution">
    <text evidence="4">The sequence shown here is derived from an EMBL/GenBank/DDBJ whole genome shotgun (WGS) entry which is preliminary data.</text>
</comment>
<dbReference type="Pfam" id="PF01522">
    <property type="entry name" value="Polysacc_deac_1"/>
    <property type="match status" value="1"/>
</dbReference>
<evidence type="ECO:0000256" key="2">
    <source>
        <dbReference type="ARBA" id="ARBA00022729"/>
    </source>
</evidence>
<reference evidence="4 5" key="1">
    <citation type="submission" date="2019-12" db="EMBL/GenBank/DDBJ databases">
        <title>Novel species isolated from a subtropical stream in China.</title>
        <authorList>
            <person name="Lu H."/>
        </authorList>
    </citation>
    <scope>NUCLEOTIDE SEQUENCE [LARGE SCALE GENOMIC DNA]</scope>
    <source>
        <strain evidence="4 5">FT127W</strain>
    </source>
</reference>
<dbReference type="PANTHER" id="PTHR34216:SF3">
    <property type="entry name" value="POLY-BETA-1,6-N-ACETYL-D-GLUCOSAMINE N-DEACETYLASE"/>
    <property type="match status" value="1"/>
</dbReference>
<dbReference type="Proteomes" id="UP000450676">
    <property type="component" value="Unassembled WGS sequence"/>
</dbReference>
<dbReference type="CDD" id="cd10967">
    <property type="entry name" value="CE4_GLA_like_6s"/>
    <property type="match status" value="1"/>
</dbReference>
<evidence type="ECO:0000259" key="3">
    <source>
        <dbReference type="Pfam" id="PF01522"/>
    </source>
</evidence>
<dbReference type="GO" id="GO:0005576">
    <property type="term" value="C:extracellular region"/>
    <property type="evidence" value="ECO:0007669"/>
    <property type="project" value="UniProtKB-SubCell"/>
</dbReference>